<keyword evidence="7 10" id="KW-0862">Zinc</keyword>
<keyword evidence="14" id="KW-1185">Reference proteome</keyword>
<comment type="similarity">
    <text evidence="3 10">Belongs to the alpha-carbonic anhydrase family.</text>
</comment>
<name>A0AAD9JAA5_9ANNE</name>
<evidence type="ECO:0000313" key="13">
    <source>
        <dbReference type="EMBL" id="KAK2148580.1"/>
    </source>
</evidence>
<dbReference type="InterPro" id="IPR018338">
    <property type="entry name" value="Carbonic_anhydrase_a-class_CS"/>
</dbReference>
<evidence type="ECO:0000259" key="12">
    <source>
        <dbReference type="PROSITE" id="PS51144"/>
    </source>
</evidence>
<dbReference type="GO" id="GO:0005737">
    <property type="term" value="C:cytoplasm"/>
    <property type="evidence" value="ECO:0007669"/>
    <property type="project" value="TreeGrafter"/>
</dbReference>
<evidence type="ECO:0000256" key="8">
    <source>
        <dbReference type="ARBA" id="ARBA00023239"/>
    </source>
</evidence>
<evidence type="ECO:0000313" key="14">
    <source>
        <dbReference type="Proteomes" id="UP001208570"/>
    </source>
</evidence>
<dbReference type="EMBL" id="JAODUP010000491">
    <property type="protein sequence ID" value="KAK2148580.1"/>
    <property type="molecule type" value="Genomic_DNA"/>
</dbReference>
<comment type="caution">
    <text evidence="13">The sequence shown here is derived from an EMBL/GenBank/DDBJ whole genome shotgun (WGS) entry which is preliminary data.</text>
</comment>
<comment type="cofactor">
    <cofactor evidence="1 10">
        <name>Zn(2+)</name>
        <dbReference type="ChEBI" id="CHEBI:29105"/>
    </cofactor>
</comment>
<dbReference type="GO" id="GO:0004089">
    <property type="term" value="F:carbonate dehydratase activity"/>
    <property type="evidence" value="ECO:0007669"/>
    <property type="project" value="UniProtKB-UniRule"/>
</dbReference>
<keyword evidence="5" id="KW-0964">Secreted</keyword>
<proteinExistence type="inferred from homology"/>
<accession>A0AAD9JAA5</accession>
<evidence type="ECO:0000256" key="7">
    <source>
        <dbReference type="ARBA" id="ARBA00022833"/>
    </source>
</evidence>
<dbReference type="EC" id="4.2.1.1" evidence="4 10"/>
<comment type="subcellular location">
    <subcellularLocation>
        <location evidence="2">Secreted</location>
        <location evidence="2">Extracellular space</location>
        <location evidence="2">Extracellular matrix</location>
    </subcellularLocation>
</comment>
<dbReference type="InterPro" id="IPR023561">
    <property type="entry name" value="Carbonic_anhydrase_a-class"/>
</dbReference>
<dbReference type="SUPFAM" id="SSF51069">
    <property type="entry name" value="Carbonic anhydrase"/>
    <property type="match status" value="1"/>
</dbReference>
<comment type="catalytic activity">
    <reaction evidence="9 10">
        <text>hydrogencarbonate + H(+) = CO2 + H2O</text>
        <dbReference type="Rhea" id="RHEA:10748"/>
        <dbReference type="ChEBI" id="CHEBI:15377"/>
        <dbReference type="ChEBI" id="CHEBI:15378"/>
        <dbReference type="ChEBI" id="CHEBI:16526"/>
        <dbReference type="ChEBI" id="CHEBI:17544"/>
        <dbReference type="EC" id="4.2.1.1"/>
    </reaction>
</comment>
<feature type="compositionally biased region" description="Basic and acidic residues" evidence="11">
    <location>
        <begin position="392"/>
        <end position="404"/>
    </location>
</feature>
<dbReference type="PROSITE" id="PS00162">
    <property type="entry name" value="ALPHA_CA_1"/>
    <property type="match status" value="1"/>
</dbReference>
<dbReference type="Gene3D" id="3.10.200.10">
    <property type="entry name" value="Alpha carbonic anhydrase"/>
    <property type="match status" value="1"/>
</dbReference>
<dbReference type="PROSITE" id="PS51144">
    <property type="entry name" value="ALPHA_CA_2"/>
    <property type="match status" value="1"/>
</dbReference>
<dbReference type="CDD" id="cd00326">
    <property type="entry name" value="alpha_CA"/>
    <property type="match status" value="1"/>
</dbReference>
<dbReference type="SMART" id="SM01057">
    <property type="entry name" value="Carb_anhydrase"/>
    <property type="match status" value="1"/>
</dbReference>
<dbReference type="PANTHER" id="PTHR18952:SF141">
    <property type="entry name" value="CARBONIC ANHYDRASE"/>
    <property type="match status" value="1"/>
</dbReference>
<organism evidence="13 14">
    <name type="scientific">Paralvinella palmiformis</name>
    <dbReference type="NCBI Taxonomy" id="53620"/>
    <lineage>
        <taxon>Eukaryota</taxon>
        <taxon>Metazoa</taxon>
        <taxon>Spiralia</taxon>
        <taxon>Lophotrochozoa</taxon>
        <taxon>Annelida</taxon>
        <taxon>Polychaeta</taxon>
        <taxon>Sedentaria</taxon>
        <taxon>Canalipalpata</taxon>
        <taxon>Terebellida</taxon>
        <taxon>Terebelliformia</taxon>
        <taxon>Alvinellidae</taxon>
        <taxon>Paralvinella</taxon>
    </lineage>
</organism>
<evidence type="ECO:0000256" key="4">
    <source>
        <dbReference type="ARBA" id="ARBA00012925"/>
    </source>
</evidence>
<evidence type="ECO:0000256" key="11">
    <source>
        <dbReference type="SAM" id="MobiDB-lite"/>
    </source>
</evidence>
<evidence type="ECO:0000256" key="3">
    <source>
        <dbReference type="ARBA" id="ARBA00010718"/>
    </source>
</evidence>
<dbReference type="GO" id="GO:0008270">
    <property type="term" value="F:zinc ion binding"/>
    <property type="evidence" value="ECO:0007669"/>
    <property type="project" value="UniProtKB-UniRule"/>
</dbReference>
<sequence>MMDVESMIKDVDENDNKYCLIENTGSELLNSDNNNACTHKSTFVPSLEAYTRDGTCVPSREACTHEGTSVLSREACTRDGTCVPSREACTHEGTSILSREACTRDGTCVPSREACTHEGTSILSREACTRDGTCVLGRKACTHEGTSILSREACTRDGTCVLGRKACTHEGTSILSREACTRDGTCVLGRKACTHEVTIQFTNMSFHWGYSKDNAFKDGPLHHSYKLVQFHFHWGTNDNCGSEHTVDGEEFPLELHLVHFNKDIYKDVNEAIDKPGGMLVLGVLFKVGEINEGLQKLIEHFDNIRYSGESVELPDGFDPASLLPHDPNKYWHYYGSLTTPPLHESVNWIVFQETREVSPEQLVEFRKMCNHPKDAETDIESGGLLANNYRPPQDKDFLTEDKNGQKKKVNRHVFSTYKDI</sequence>
<evidence type="ECO:0000256" key="5">
    <source>
        <dbReference type="ARBA" id="ARBA00022530"/>
    </source>
</evidence>
<dbReference type="PANTHER" id="PTHR18952">
    <property type="entry name" value="CARBONIC ANHYDRASE"/>
    <property type="match status" value="1"/>
</dbReference>
<keyword evidence="5" id="KW-0272">Extracellular matrix</keyword>
<evidence type="ECO:0000256" key="1">
    <source>
        <dbReference type="ARBA" id="ARBA00001947"/>
    </source>
</evidence>
<keyword evidence="8 10" id="KW-0456">Lyase</keyword>
<evidence type="ECO:0000256" key="10">
    <source>
        <dbReference type="RuleBase" id="RU367011"/>
    </source>
</evidence>
<comment type="function">
    <text evidence="10">Reversible hydration of carbon dioxide.</text>
</comment>
<feature type="domain" description="Alpha-carbonic anhydrase" evidence="12">
    <location>
        <begin position="219"/>
        <end position="417"/>
    </location>
</feature>
<dbReference type="Proteomes" id="UP001208570">
    <property type="component" value="Unassembled WGS sequence"/>
</dbReference>
<feature type="region of interest" description="Disordered" evidence="11">
    <location>
        <begin position="376"/>
        <end position="405"/>
    </location>
</feature>
<evidence type="ECO:0000256" key="6">
    <source>
        <dbReference type="ARBA" id="ARBA00022723"/>
    </source>
</evidence>
<protein>
    <recommendedName>
        <fullName evidence="4 10">Carbonic anhydrase</fullName>
        <ecNumber evidence="4 10">4.2.1.1</ecNumber>
    </recommendedName>
</protein>
<dbReference type="AlphaFoldDB" id="A0AAD9JAA5"/>
<evidence type="ECO:0000256" key="2">
    <source>
        <dbReference type="ARBA" id="ARBA00004498"/>
    </source>
</evidence>
<dbReference type="Pfam" id="PF00194">
    <property type="entry name" value="Carb_anhydrase"/>
    <property type="match status" value="1"/>
</dbReference>
<dbReference type="InterPro" id="IPR036398">
    <property type="entry name" value="CA_dom_sf"/>
</dbReference>
<dbReference type="InterPro" id="IPR001148">
    <property type="entry name" value="CA_dom"/>
</dbReference>
<gene>
    <name evidence="13" type="ORF">LSH36_491g04007</name>
</gene>
<keyword evidence="6 10" id="KW-0479">Metal-binding</keyword>
<evidence type="ECO:0000256" key="9">
    <source>
        <dbReference type="ARBA" id="ARBA00048348"/>
    </source>
</evidence>
<reference evidence="13" key="1">
    <citation type="journal article" date="2023" name="Mol. Biol. Evol.">
        <title>Third-Generation Sequencing Reveals the Adaptive Role of the Epigenome in Three Deep-Sea Polychaetes.</title>
        <authorList>
            <person name="Perez M."/>
            <person name="Aroh O."/>
            <person name="Sun Y."/>
            <person name="Lan Y."/>
            <person name="Juniper S.K."/>
            <person name="Young C.R."/>
            <person name="Angers B."/>
            <person name="Qian P.Y."/>
        </authorList>
    </citation>
    <scope>NUCLEOTIDE SEQUENCE</scope>
    <source>
        <strain evidence="13">P08H-3</strain>
    </source>
</reference>